<feature type="chain" id="PRO_5010175693" description="Major facilitator superfamily (MFS) profile domain-containing protein" evidence="6">
    <location>
        <begin position="19"/>
        <end position="524"/>
    </location>
</feature>
<dbReference type="KEGG" id="ani:ANIA_03261"/>
<protein>
    <recommendedName>
        <fullName evidence="9">Major facilitator superfamily (MFS) profile domain-containing protein</fullName>
    </recommendedName>
</protein>
<dbReference type="Gene3D" id="1.20.1250.20">
    <property type="entry name" value="MFS general substrate transporter like domains"/>
    <property type="match status" value="2"/>
</dbReference>
<evidence type="ECO:0000256" key="2">
    <source>
        <dbReference type="ARBA" id="ARBA00022692"/>
    </source>
</evidence>
<keyword evidence="6" id="KW-0732">Signal</keyword>
<feature type="transmembrane region" description="Helical" evidence="5">
    <location>
        <begin position="190"/>
        <end position="210"/>
    </location>
</feature>
<dbReference type="InterPro" id="IPR050360">
    <property type="entry name" value="MFS_Sugar_Transporters"/>
</dbReference>
<reference evidence="8" key="1">
    <citation type="journal article" date="2005" name="Nature">
        <title>Sequencing of Aspergillus nidulans and comparative analysis with A. fumigatus and A. oryzae.</title>
        <authorList>
            <person name="Galagan J.E."/>
            <person name="Calvo S.E."/>
            <person name="Cuomo C."/>
            <person name="Ma L.J."/>
            <person name="Wortman J.R."/>
            <person name="Batzoglou S."/>
            <person name="Lee S.I."/>
            <person name="Basturkmen M."/>
            <person name="Spevak C.C."/>
            <person name="Clutterbuck J."/>
            <person name="Kapitonov V."/>
            <person name="Jurka J."/>
            <person name="Scazzocchio C."/>
            <person name="Farman M."/>
            <person name="Butler J."/>
            <person name="Purcell S."/>
            <person name="Harris S."/>
            <person name="Braus G.H."/>
            <person name="Draht O."/>
            <person name="Busch S."/>
            <person name="D'Enfert C."/>
            <person name="Bouchier C."/>
            <person name="Goldman G.H."/>
            <person name="Bell-Pedersen D."/>
            <person name="Griffiths-Jones S."/>
            <person name="Doonan J.H."/>
            <person name="Yu J."/>
            <person name="Vienken K."/>
            <person name="Pain A."/>
            <person name="Freitag M."/>
            <person name="Selker E.U."/>
            <person name="Archer D.B."/>
            <person name="Penalva M.A."/>
            <person name="Oakley B.R."/>
            <person name="Momany M."/>
            <person name="Tanaka T."/>
            <person name="Kumagai T."/>
            <person name="Asai K."/>
            <person name="Machida M."/>
            <person name="Nierman W.C."/>
            <person name="Denning D.W."/>
            <person name="Caddick M."/>
            <person name="Hynes M."/>
            <person name="Paoletti M."/>
            <person name="Fischer R."/>
            <person name="Miller B."/>
            <person name="Dyer P."/>
            <person name="Sachs M.S."/>
            <person name="Osmani S.A."/>
            <person name="Birren B.W."/>
        </authorList>
    </citation>
    <scope>NUCLEOTIDE SEQUENCE [LARGE SCALE GENOMIC DNA]</scope>
    <source>
        <strain evidence="8">FGSC A4 / ATCC 38163 / CBS 112.46 / NRRL 194 / M139</strain>
    </source>
</reference>
<gene>
    <name evidence="7" type="ORF">ANIA_03261</name>
</gene>
<sequence length="524" mass="57729">MTAHLFMQLASFSGFTVFELVYTPKFKTKVLVSCNLNLATRIQCMKISDLCIGGYIEEECVVDRLCTIQGGTAESCRNLARTAQWPLHLPTDDSPHPLPTLATRRMVCGVTPGQAMHRGPSKELMRWETAVIYGYYGLKLLSLPVSNPPTIPFKQAEVSDGFIVTTFVSSEKDNSVVGVRGLKGNATETTLVNILVIVASCLGGFTYGFAANTLSGTLSQTTFIAKFLNTPNSTCSRMVFFLGTTASFRILQVSFSWRRLVFIVLTGIGVLHLVSLFFIPESPRWLTEKGREDETKVVLEYLHHEERYPCYFCLCGRAADQSARSERNTPRGYMHIIRTPSYRKRALCSIRLWVMSQRTGITAVANSIPTLMGTLGSGTTMQLGLGVVWTVCAVIGCVQDNRELTHTYHPGVNAAVAFYFIFGAYFTSTIECTAYVYGSEICPTHMRSEGSTIAFASFFGNETMGLSLEEINSKFGDKVELKLKDALDAQGNLKLECQLCQCLAVPSSDSDGHEISNWGNLLSG</sequence>
<name>Q5B869_EMENI</name>
<comment type="subcellular location">
    <subcellularLocation>
        <location evidence="1">Membrane</location>
        <topology evidence="1">Multi-pass membrane protein</topology>
    </subcellularLocation>
</comment>
<dbReference type="Proteomes" id="UP000000560">
    <property type="component" value="Chromosome VI"/>
</dbReference>
<accession>C8VI42</accession>
<dbReference type="InterPro" id="IPR036259">
    <property type="entry name" value="MFS_trans_sf"/>
</dbReference>
<feature type="signal peptide" evidence="6">
    <location>
        <begin position="1"/>
        <end position="18"/>
    </location>
</feature>
<dbReference type="PANTHER" id="PTHR48022">
    <property type="entry name" value="PLASTIDIC GLUCOSE TRANSPORTER 4"/>
    <property type="match status" value="1"/>
</dbReference>
<dbReference type="GO" id="GO:0005351">
    <property type="term" value="F:carbohydrate:proton symporter activity"/>
    <property type="evidence" value="ECO:0000318"/>
    <property type="project" value="GO_Central"/>
</dbReference>
<dbReference type="RefSeq" id="XP_660865.1">
    <property type="nucleotide sequence ID" value="XM_655773.1"/>
</dbReference>
<accession>Q5B869</accession>
<evidence type="ECO:0000256" key="3">
    <source>
        <dbReference type="ARBA" id="ARBA00022989"/>
    </source>
</evidence>
<dbReference type="SUPFAM" id="SSF103473">
    <property type="entry name" value="MFS general substrate transporter"/>
    <property type="match status" value="1"/>
</dbReference>
<keyword evidence="2 5" id="KW-0812">Transmembrane</keyword>
<evidence type="ECO:0000313" key="7">
    <source>
        <dbReference type="EMBL" id="CBF83078.1"/>
    </source>
</evidence>
<dbReference type="InterPro" id="IPR005828">
    <property type="entry name" value="MFS_sugar_transport-like"/>
</dbReference>
<proteinExistence type="predicted"/>
<evidence type="ECO:0000256" key="6">
    <source>
        <dbReference type="SAM" id="SignalP"/>
    </source>
</evidence>
<keyword evidence="4 5" id="KW-0472">Membrane</keyword>
<evidence type="ECO:0000256" key="1">
    <source>
        <dbReference type="ARBA" id="ARBA00004141"/>
    </source>
</evidence>
<dbReference type="GeneID" id="2874248"/>
<organism evidence="7 8">
    <name type="scientific">Emericella nidulans (strain FGSC A4 / ATCC 38163 / CBS 112.46 / NRRL 194 / M139)</name>
    <name type="common">Aspergillus nidulans</name>
    <dbReference type="NCBI Taxonomy" id="227321"/>
    <lineage>
        <taxon>Eukaryota</taxon>
        <taxon>Fungi</taxon>
        <taxon>Dikarya</taxon>
        <taxon>Ascomycota</taxon>
        <taxon>Pezizomycotina</taxon>
        <taxon>Eurotiomycetes</taxon>
        <taxon>Eurotiomycetidae</taxon>
        <taxon>Eurotiales</taxon>
        <taxon>Aspergillaceae</taxon>
        <taxon>Aspergillus</taxon>
        <taxon>Aspergillus subgen. Nidulantes</taxon>
    </lineage>
</organism>
<dbReference type="VEuPathDB" id="FungiDB:AN3261"/>
<evidence type="ECO:0000256" key="4">
    <source>
        <dbReference type="ARBA" id="ARBA00023136"/>
    </source>
</evidence>
<reference evidence="8" key="2">
    <citation type="journal article" date="2009" name="Fungal Genet. Biol.">
        <title>The 2008 update of the Aspergillus nidulans genome annotation: a community effort.</title>
        <authorList>
            <person name="Wortman J.R."/>
            <person name="Gilsenan J.M."/>
            <person name="Joardar V."/>
            <person name="Deegan J."/>
            <person name="Clutterbuck J."/>
            <person name="Andersen M.R."/>
            <person name="Archer D."/>
            <person name="Bencina M."/>
            <person name="Braus G."/>
            <person name="Coutinho P."/>
            <person name="von Dohren H."/>
            <person name="Doonan J."/>
            <person name="Driessen A.J."/>
            <person name="Durek P."/>
            <person name="Espeso E."/>
            <person name="Fekete E."/>
            <person name="Flipphi M."/>
            <person name="Estrada C.G."/>
            <person name="Geysens S."/>
            <person name="Goldman G."/>
            <person name="de Groot P.W."/>
            <person name="Hansen K."/>
            <person name="Harris S.D."/>
            <person name="Heinekamp T."/>
            <person name="Helmstaedt K."/>
            <person name="Henrissat B."/>
            <person name="Hofmann G."/>
            <person name="Homan T."/>
            <person name="Horio T."/>
            <person name="Horiuchi H."/>
            <person name="James S."/>
            <person name="Jones M."/>
            <person name="Karaffa L."/>
            <person name="Karanyi Z."/>
            <person name="Kato M."/>
            <person name="Keller N."/>
            <person name="Kelly D.E."/>
            <person name="Kiel J.A."/>
            <person name="Kim J.M."/>
            <person name="van der Klei I.J."/>
            <person name="Klis F.M."/>
            <person name="Kovalchuk A."/>
            <person name="Krasevec N."/>
            <person name="Kubicek C.P."/>
            <person name="Liu B."/>
            <person name="Maccabe A."/>
            <person name="Meyer V."/>
            <person name="Mirabito P."/>
            <person name="Miskei M."/>
            <person name="Mos M."/>
            <person name="Mullins J."/>
            <person name="Nelson D.R."/>
            <person name="Nielsen J."/>
            <person name="Oakley B.R."/>
            <person name="Osmani S.A."/>
            <person name="Pakula T."/>
            <person name="Paszewski A."/>
            <person name="Paulsen I."/>
            <person name="Pilsyk S."/>
            <person name="Pocsi I."/>
            <person name="Punt P.J."/>
            <person name="Ram A.F."/>
            <person name="Ren Q."/>
            <person name="Robellet X."/>
            <person name="Robson G."/>
            <person name="Seiboth B."/>
            <person name="van Solingen P."/>
            <person name="Specht T."/>
            <person name="Sun J."/>
            <person name="Taheri-Talesh N."/>
            <person name="Takeshita N."/>
            <person name="Ussery D."/>
            <person name="vanKuyk P.A."/>
            <person name="Visser H."/>
            <person name="van de Vondervoort P.J."/>
            <person name="de Vries R.P."/>
            <person name="Walton J."/>
            <person name="Xiang X."/>
            <person name="Xiong Y."/>
            <person name="Zeng A.P."/>
            <person name="Brandt B.W."/>
            <person name="Cornell M.J."/>
            <person name="van den Hondel C.A."/>
            <person name="Visser J."/>
            <person name="Oliver S.G."/>
            <person name="Turner G."/>
        </authorList>
    </citation>
    <scope>GENOME REANNOTATION</scope>
    <source>
        <strain evidence="8">FGSC A4 / ATCC 38163 / CBS 112.46 / NRRL 194 / M139</strain>
    </source>
</reference>
<dbReference type="eggNOG" id="KOG0254">
    <property type="taxonomic scope" value="Eukaryota"/>
</dbReference>
<dbReference type="PANTHER" id="PTHR48022:SF30">
    <property type="entry name" value="MAJOR FACILITATOR SUPERFAMILY (MFS) PROFILE DOMAIN-CONTAINING PROTEIN"/>
    <property type="match status" value="1"/>
</dbReference>
<dbReference type="AlphaFoldDB" id="Q5B869"/>
<dbReference type="Pfam" id="PF00083">
    <property type="entry name" value="Sugar_tr"/>
    <property type="match status" value="1"/>
</dbReference>
<dbReference type="GO" id="GO:0008643">
    <property type="term" value="P:carbohydrate transport"/>
    <property type="evidence" value="ECO:0000318"/>
    <property type="project" value="GO_Central"/>
</dbReference>
<dbReference type="HOGENOM" id="CLU_519735_0_0_1"/>
<keyword evidence="3 5" id="KW-1133">Transmembrane helix</keyword>
<keyword evidence="8" id="KW-1185">Reference proteome</keyword>
<feature type="transmembrane region" description="Helical" evidence="5">
    <location>
        <begin position="260"/>
        <end position="279"/>
    </location>
</feature>
<evidence type="ECO:0000256" key="5">
    <source>
        <dbReference type="SAM" id="Phobius"/>
    </source>
</evidence>
<evidence type="ECO:0008006" key="9">
    <source>
        <dbReference type="Google" id="ProtNLM"/>
    </source>
</evidence>
<dbReference type="EMBL" id="BN001306">
    <property type="protein sequence ID" value="CBF83078.1"/>
    <property type="molecule type" value="Genomic_DNA"/>
</dbReference>
<dbReference type="OrthoDB" id="6612291at2759"/>
<dbReference type="InParanoid" id="Q5B869"/>
<dbReference type="GO" id="GO:0016020">
    <property type="term" value="C:membrane"/>
    <property type="evidence" value="ECO:0000318"/>
    <property type="project" value="GO_Central"/>
</dbReference>
<evidence type="ECO:0000313" key="8">
    <source>
        <dbReference type="Proteomes" id="UP000000560"/>
    </source>
</evidence>